<feature type="region of interest" description="Disordered" evidence="1">
    <location>
        <begin position="336"/>
        <end position="435"/>
    </location>
</feature>
<reference evidence="4" key="1">
    <citation type="submission" date="2021-03" db="EMBL/GenBank/DDBJ databases">
        <authorList>
            <person name="Bekaert M."/>
        </authorList>
    </citation>
    <scope>NUCLEOTIDE SEQUENCE</scope>
</reference>
<feature type="compositionally biased region" description="Basic and acidic residues" evidence="1">
    <location>
        <begin position="410"/>
        <end position="435"/>
    </location>
</feature>
<feature type="signal peptide" evidence="2">
    <location>
        <begin position="1"/>
        <end position="21"/>
    </location>
</feature>
<feature type="compositionally biased region" description="Basic residues" evidence="1">
    <location>
        <begin position="390"/>
        <end position="409"/>
    </location>
</feature>
<dbReference type="OrthoDB" id="6097038at2759"/>
<dbReference type="EMBL" id="CAJPWZ010001651">
    <property type="protein sequence ID" value="CAG2220183.1"/>
    <property type="molecule type" value="Genomic_DNA"/>
</dbReference>
<dbReference type="InterPro" id="IPR000922">
    <property type="entry name" value="Lectin_gal-bd_dom"/>
</dbReference>
<feature type="domain" description="SUEL-type lectin" evidence="3">
    <location>
        <begin position="130"/>
        <end position="209"/>
    </location>
</feature>
<feature type="compositionally biased region" description="Polar residues" evidence="1">
    <location>
        <begin position="337"/>
        <end position="350"/>
    </location>
</feature>
<evidence type="ECO:0000313" key="5">
    <source>
        <dbReference type="Proteomes" id="UP000683360"/>
    </source>
</evidence>
<dbReference type="GO" id="GO:0030246">
    <property type="term" value="F:carbohydrate binding"/>
    <property type="evidence" value="ECO:0007669"/>
    <property type="project" value="InterPro"/>
</dbReference>
<dbReference type="PANTHER" id="PTHR46780">
    <property type="entry name" value="PROTEIN EVA-1"/>
    <property type="match status" value="1"/>
</dbReference>
<evidence type="ECO:0000256" key="2">
    <source>
        <dbReference type="SAM" id="SignalP"/>
    </source>
</evidence>
<dbReference type="AlphaFoldDB" id="A0A8S3SHE3"/>
<proteinExistence type="predicted"/>
<keyword evidence="5" id="KW-1185">Reference proteome</keyword>
<dbReference type="Pfam" id="PF02140">
    <property type="entry name" value="SUEL_Lectin"/>
    <property type="match status" value="2"/>
</dbReference>
<sequence length="808" mass="89576">MSFNFQILLVVLVAFTGKSSQQVVTTNIDDIVGQIATGNIDEIFLINEGTVSSSPTNTCDGTFLGGFLLGGLLAPTAMMTPLMSILTGGPDIPVRIPCPPQLITTPCPSTPPQRTINRVILCEGDVPAFISCESPSQINIVEAVFGRLDRTICPDDRILTTSCRSPTSDALVKTDCNGQTICQLVANNGKFGDPCPAINRVILCEGDVPAFISCESPSQINIVEAVFGRLDRTICPDDRILTTSCRSPTADALVKTDCNGQTICQLVANNGKFSDPCPEPEQSDIQIIDSDCDPVEQINVPEQSVIQIGYVKHLYIVTQGLGLETGYTCCVKKMSDPASTDSENSEQNPDYTPEGTGTFENETGESIIVDTNDERDYGTPDNEREDGRSKGRKHLLASKINKRKKKKTAKQVEKIKDDDRDTGTQDSEREESRSKYESTWELARHLPAHVINDFHQPDVSLECLLTYSDILEEAIQESLSSTKNRISIPFPTNLFKILSGANKCQLVNKDDFKGLPLSPRWFLKLNIHGQGTKLELPVQVKSVDNILVVQELDLNTLQKFAGKCISFLLAVPSAKFYTKEVNKATSIAGKNSGYVKLSQDLRNEISHWTFLQSWKGCFPWRGEKHLQVSMVTDSSLYKWGALVYSQDNPTEFSDFWDEKDERAIHLKETRALINGLKSVSVSIQDHMVDAFVDNMACVQAWEKQTFKDLALNELMKDLFNFTAEFNVDLRLSYIPSKENPADLLSRSLSAQDCMLYRDKFLLIEQTFGPHHIDLMSLNSNVMRDTVDVALRHFTPYPAPGSAGVNVFS</sequence>
<feature type="compositionally biased region" description="Low complexity" evidence="1">
    <location>
        <begin position="352"/>
        <end position="365"/>
    </location>
</feature>
<dbReference type="InterPro" id="IPR043159">
    <property type="entry name" value="Lectin_gal-bd_sf"/>
</dbReference>
<feature type="chain" id="PRO_5035884633" description="SUEL-type lectin domain-containing protein" evidence="2">
    <location>
        <begin position="22"/>
        <end position="808"/>
    </location>
</feature>
<feature type="compositionally biased region" description="Basic and acidic residues" evidence="1">
    <location>
        <begin position="372"/>
        <end position="389"/>
    </location>
</feature>
<dbReference type="PROSITE" id="PS50228">
    <property type="entry name" value="SUEL_LECTIN"/>
    <property type="match status" value="2"/>
</dbReference>
<name>A0A8S3SHE3_MYTED</name>
<dbReference type="Gene3D" id="2.60.120.740">
    <property type="match status" value="2"/>
</dbReference>
<dbReference type="CDD" id="cd22827">
    <property type="entry name" value="Gal_Rha_Lectin_SUL-I-like"/>
    <property type="match status" value="1"/>
</dbReference>
<dbReference type="Proteomes" id="UP000683360">
    <property type="component" value="Unassembled WGS sequence"/>
</dbReference>
<organism evidence="4 5">
    <name type="scientific">Mytilus edulis</name>
    <name type="common">Blue mussel</name>
    <dbReference type="NCBI Taxonomy" id="6550"/>
    <lineage>
        <taxon>Eukaryota</taxon>
        <taxon>Metazoa</taxon>
        <taxon>Spiralia</taxon>
        <taxon>Lophotrochozoa</taxon>
        <taxon>Mollusca</taxon>
        <taxon>Bivalvia</taxon>
        <taxon>Autobranchia</taxon>
        <taxon>Pteriomorphia</taxon>
        <taxon>Mytilida</taxon>
        <taxon>Mytiloidea</taxon>
        <taxon>Mytilidae</taxon>
        <taxon>Mytilinae</taxon>
        <taxon>Mytilus</taxon>
    </lineage>
</organism>
<protein>
    <recommendedName>
        <fullName evidence="3">SUEL-type lectin domain-containing protein</fullName>
    </recommendedName>
</protein>
<evidence type="ECO:0000256" key="1">
    <source>
        <dbReference type="SAM" id="MobiDB-lite"/>
    </source>
</evidence>
<gene>
    <name evidence="4" type="ORF">MEDL_33681</name>
</gene>
<evidence type="ECO:0000259" key="3">
    <source>
        <dbReference type="PROSITE" id="PS50228"/>
    </source>
</evidence>
<accession>A0A8S3SHE3</accession>
<evidence type="ECO:0000313" key="4">
    <source>
        <dbReference type="EMBL" id="CAG2220183.1"/>
    </source>
</evidence>
<comment type="caution">
    <text evidence="4">The sequence shown here is derived from an EMBL/GenBank/DDBJ whole genome shotgun (WGS) entry which is preliminary data.</text>
</comment>
<feature type="domain" description="SUEL-type lectin" evidence="3">
    <location>
        <begin position="212"/>
        <end position="278"/>
    </location>
</feature>
<keyword evidence="2" id="KW-0732">Signal</keyword>
<dbReference type="CDD" id="cd09275">
    <property type="entry name" value="RNase_HI_RT_DIRS1"/>
    <property type="match status" value="1"/>
</dbReference>